<dbReference type="PROSITE" id="PS00056">
    <property type="entry name" value="RIBOSOMAL_S17"/>
    <property type="match status" value="1"/>
</dbReference>
<evidence type="ECO:0000256" key="2">
    <source>
        <dbReference type="ARBA" id="ARBA00022980"/>
    </source>
</evidence>
<dbReference type="InterPro" id="IPR019979">
    <property type="entry name" value="Ribosomal_uS17_CS"/>
</dbReference>
<evidence type="ECO:0000313" key="6">
    <source>
        <dbReference type="Proteomes" id="UP000734854"/>
    </source>
</evidence>
<evidence type="ECO:0000256" key="3">
    <source>
        <dbReference type="ARBA" id="ARBA00023274"/>
    </source>
</evidence>
<dbReference type="Pfam" id="PF16205">
    <property type="entry name" value="Ribosomal_S17_N"/>
    <property type="match status" value="1"/>
</dbReference>
<dbReference type="InterPro" id="IPR000266">
    <property type="entry name" value="Ribosomal_uS17"/>
</dbReference>
<protein>
    <recommendedName>
        <fullName evidence="4">Small ribosomal subunit protein uS17 N-terminal domain-containing protein</fullName>
    </recommendedName>
</protein>
<gene>
    <name evidence="5" type="ORF">ZIOFF_072557</name>
</gene>
<dbReference type="SUPFAM" id="SSF50249">
    <property type="entry name" value="Nucleic acid-binding proteins"/>
    <property type="match status" value="1"/>
</dbReference>
<dbReference type="InterPro" id="IPR032440">
    <property type="entry name" value="Ribosomal_uS17_N"/>
</dbReference>
<sequence>MNPKVEEQTAYRSRSRSEGERIEEASATKLRSLQNRETAQGICGVEEVVLLFYPYDVASLAGGHLVLRRTVCSFFFDRPWRNRSVLVGALWPVVYCGFHFSSKMMLGILTSLLPACLRFKWKSGYGVLLSELSLITYLMRFTIDYILLHRCSFTFSMVDQSHYTERAFLKQPKVFLSSKTSGKGKKPGKGGNRFWKNVGLGFKTPREAIEGMDSNNLLSLKYEKRHSNIPAHISPCFRVKEGDHVIIGQCRPLSKTVRFNVLKVIPAGSTSSRGKKGFTAV</sequence>
<proteinExistence type="inferred from homology"/>
<comment type="caution">
    <text evidence="5">The sequence shown here is derived from an EMBL/GenBank/DDBJ whole genome shotgun (WGS) entry which is preliminary data.</text>
</comment>
<dbReference type="InterPro" id="IPR012340">
    <property type="entry name" value="NA-bd_OB-fold"/>
</dbReference>
<keyword evidence="2" id="KW-0689">Ribosomal protein</keyword>
<keyword evidence="3" id="KW-0687">Ribonucleoprotein</keyword>
<dbReference type="PANTHER" id="PTHR10744:SF9">
    <property type="entry name" value="40S RIBOSOMAL PROTEIN S11-RELATED"/>
    <property type="match status" value="1"/>
</dbReference>
<feature type="domain" description="Small ribosomal subunit protein uS17 N-terminal" evidence="4">
    <location>
        <begin position="164"/>
        <end position="211"/>
    </location>
</feature>
<dbReference type="GO" id="GO:0022627">
    <property type="term" value="C:cytosolic small ribosomal subunit"/>
    <property type="evidence" value="ECO:0007669"/>
    <property type="project" value="TreeGrafter"/>
</dbReference>
<dbReference type="AlphaFoldDB" id="A0A8J5BVP4"/>
<dbReference type="Gene3D" id="2.40.50.1000">
    <property type="match status" value="2"/>
</dbReference>
<dbReference type="Proteomes" id="UP000734854">
    <property type="component" value="Unassembled WGS sequence"/>
</dbReference>
<dbReference type="EMBL" id="JACMSC010000022">
    <property type="protein sequence ID" value="KAG6467991.1"/>
    <property type="molecule type" value="Genomic_DNA"/>
</dbReference>
<evidence type="ECO:0000259" key="4">
    <source>
        <dbReference type="Pfam" id="PF16205"/>
    </source>
</evidence>
<name>A0A8J5BVP4_ZINOF</name>
<dbReference type="GO" id="GO:0006412">
    <property type="term" value="P:translation"/>
    <property type="evidence" value="ECO:0007669"/>
    <property type="project" value="InterPro"/>
</dbReference>
<evidence type="ECO:0000256" key="1">
    <source>
        <dbReference type="ARBA" id="ARBA00010254"/>
    </source>
</evidence>
<comment type="similarity">
    <text evidence="1">Belongs to the universal ribosomal protein uS17 family.</text>
</comment>
<dbReference type="GO" id="GO:0003735">
    <property type="term" value="F:structural constituent of ribosome"/>
    <property type="evidence" value="ECO:0007669"/>
    <property type="project" value="InterPro"/>
</dbReference>
<organism evidence="5 6">
    <name type="scientific">Zingiber officinale</name>
    <name type="common">Ginger</name>
    <name type="synonym">Amomum zingiber</name>
    <dbReference type="NCBI Taxonomy" id="94328"/>
    <lineage>
        <taxon>Eukaryota</taxon>
        <taxon>Viridiplantae</taxon>
        <taxon>Streptophyta</taxon>
        <taxon>Embryophyta</taxon>
        <taxon>Tracheophyta</taxon>
        <taxon>Spermatophyta</taxon>
        <taxon>Magnoliopsida</taxon>
        <taxon>Liliopsida</taxon>
        <taxon>Zingiberales</taxon>
        <taxon>Zingiberaceae</taxon>
        <taxon>Zingiber</taxon>
    </lineage>
</organism>
<keyword evidence="6" id="KW-1185">Reference proteome</keyword>
<dbReference type="CDD" id="cd00364">
    <property type="entry name" value="Ribosomal_uS17"/>
    <property type="match status" value="1"/>
</dbReference>
<reference evidence="5 6" key="1">
    <citation type="submission" date="2020-08" db="EMBL/GenBank/DDBJ databases">
        <title>Plant Genome Project.</title>
        <authorList>
            <person name="Zhang R.-G."/>
        </authorList>
    </citation>
    <scope>NUCLEOTIDE SEQUENCE [LARGE SCALE GENOMIC DNA]</scope>
    <source>
        <tissue evidence="5">Rhizome</tissue>
    </source>
</reference>
<accession>A0A8J5BVP4</accession>
<dbReference type="Pfam" id="PF00366">
    <property type="entry name" value="Ribosomal_S17"/>
    <property type="match status" value="1"/>
</dbReference>
<dbReference type="PANTHER" id="PTHR10744">
    <property type="entry name" value="40S RIBOSOMAL PROTEIN S11 FAMILY MEMBER"/>
    <property type="match status" value="1"/>
</dbReference>
<evidence type="ECO:0000313" key="5">
    <source>
        <dbReference type="EMBL" id="KAG6467991.1"/>
    </source>
</evidence>